<sequence>MPSNVIRRSRRHGLMKNHHTTTGSAIHNTTAFAISGTFMYIGGSLGPDGTRSKYGPVIHRIHT</sequence>
<evidence type="ECO:0000256" key="1">
    <source>
        <dbReference type="SAM" id="MobiDB-lite"/>
    </source>
</evidence>
<feature type="region of interest" description="Disordered" evidence="1">
    <location>
        <begin position="1"/>
        <end position="22"/>
    </location>
</feature>
<feature type="compositionally biased region" description="Basic residues" evidence="1">
    <location>
        <begin position="7"/>
        <end position="19"/>
    </location>
</feature>
<keyword evidence="3" id="KW-1185">Reference proteome</keyword>
<organism evidence="2 3">
    <name type="scientific">Mycobacterium paraintracellulare</name>
    <dbReference type="NCBI Taxonomy" id="1138383"/>
    <lineage>
        <taxon>Bacteria</taxon>
        <taxon>Bacillati</taxon>
        <taxon>Actinomycetota</taxon>
        <taxon>Actinomycetes</taxon>
        <taxon>Mycobacteriales</taxon>
        <taxon>Mycobacteriaceae</taxon>
        <taxon>Mycobacterium</taxon>
        <taxon>Mycobacterium avium complex (MAC)</taxon>
    </lineage>
</organism>
<accession>A0ABM7K750</accession>
<proteinExistence type="predicted"/>
<protein>
    <submittedName>
        <fullName evidence="2">Uncharacterized protein</fullName>
    </submittedName>
</protein>
<dbReference type="Proteomes" id="UP000466578">
    <property type="component" value="Chromosome"/>
</dbReference>
<evidence type="ECO:0000313" key="2">
    <source>
        <dbReference type="EMBL" id="BBY69815.1"/>
    </source>
</evidence>
<dbReference type="EMBL" id="AP022597">
    <property type="protein sequence ID" value="BBY69815.1"/>
    <property type="molecule type" value="Genomic_DNA"/>
</dbReference>
<gene>
    <name evidence="2" type="ORF">MPRI_20020</name>
</gene>
<reference evidence="2 3" key="1">
    <citation type="journal article" date="2019" name="Emerg. Microbes Infect.">
        <title>Comprehensive subspecies identification of 175 nontuberculous mycobacteria species based on 7547 genomic profiles.</title>
        <authorList>
            <person name="Matsumoto Y."/>
            <person name="Kinjo T."/>
            <person name="Motooka D."/>
            <person name="Nabeya D."/>
            <person name="Jung N."/>
            <person name="Uechi K."/>
            <person name="Horii T."/>
            <person name="Iida T."/>
            <person name="Fujita J."/>
            <person name="Nakamura S."/>
        </authorList>
    </citation>
    <scope>NUCLEOTIDE SEQUENCE [LARGE SCALE GENOMIC DNA]</scope>
    <source>
        <strain evidence="2 3">JCM 30622</strain>
    </source>
</reference>
<name>A0ABM7K750_9MYCO</name>
<evidence type="ECO:0000313" key="3">
    <source>
        <dbReference type="Proteomes" id="UP000466578"/>
    </source>
</evidence>